<dbReference type="NCBIfam" id="NF004325">
    <property type="entry name" value="PRK05718.1"/>
    <property type="match status" value="1"/>
</dbReference>
<evidence type="ECO:0000256" key="1">
    <source>
        <dbReference type="ARBA" id="ARBA00000654"/>
    </source>
</evidence>
<dbReference type="GeneID" id="89457827"/>
<dbReference type="PROSITE" id="PS00160">
    <property type="entry name" value="ALDOLASE_KDPG_KHG_2"/>
    <property type="match status" value="1"/>
</dbReference>
<dbReference type="InterPro" id="IPR000887">
    <property type="entry name" value="Aldlse_KDPG_KHG"/>
</dbReference>
<evidence type="ECO:0000256" key="6">
    <source>
        <dbReference type="ARBA" id="ARBA00023239"/>
    </source>
</evidence>
<evidence type="ECO:0000256" key="8">
    <source>
        <dbReference type="ARBA" id="ARBA00023277"/>
    </source>
</evidence>
<dbReference type="NCBIfam" id="TIGR01182">
    <property type="entry name" value="eda"/>
    <property type="match status" value="1"/>
</dbReference>
<protein>
    <recommendedName>
        <fullName evidence="5">2-dehydro-3-deoxy-phosphogluconate aldolase</fullName>
        <ecNumber evidence="5">4.1.2.14</ecNumber>
    </recommendedName>
</protein>
<dbReference type="SUPFAM" id="SSF51569">
    <property type="entry name" value="Aldolase"/>
    <property type="match status" value="1"/>
</dbReference>
<dbReference type="EMBL" id="JAUYVO010000004">
    <property type="protein sequence ID" value="MDP2522471.1"/>
    <property type="molecule type" value="Genomic_DNA"/>
</dbReference>
<keyword evidence="7" id="KW-0704">Schiff base</keyword>
<dbReference type="InterPro" id="IPR031338">
    <property type="entry name" value="KDPG/KHG_AS_2"/>
</dbReference>
<evidence type="ECO:0000313" key="12">
    <source>
        <dbReference type="Proteomes" id="UP001177341"/>
    </source>
</evidence>
<keyword evidence="8" id="KW-0119">Carbohydrate metabolism</keyword>
<dbReference type="EMBL" id="JAUOPG010000004">
    <property type="protein sequence ID" value="MDO6453388.1"/>
    <property type="molecule type" value="Genomic_DNA"/>
</dbReference>
<dbReference type="PANTHER" id="PTHR30246">
    <property type="entry name" value="2-KETO-3-DEOXY-6-PHOSPHOGLUCONATE ALDOLASE"/>
    <property type="match status" value="1"/>
</dbReference>
<evidence type="ECO:0000256" key="4">
    <source>
        <dbReference type="ARBA" id="ARBA00011233"/>
    </source>
</evidence>
<dbReference type="Proteomes" id="UP001177341">
    <property type="component" value="Unassembled WGS sequence"/>
</dbReference>
<dbReference type="PANTHER" id="PTHR30246:SF1">
    <property type="entry name" value="2-DEHYDRO-3-DEOXY-6-PHOSPHOGALACTONATE ALDOLASE-RELATED"/>
    <property type="match status" value="1"/>
</dbReference>
<dbReference type="CDD" id="cd00452">
    <property type="entry name" value="KDPG_aldolase"/>
    <property type="match status" value="1"/>
</dbReference>
<keyword evidence="12" id="KW-1185">Reference proteome</keyword>
<evidence type="ECO:0000313" key="9">
    <source>
        <dbReference type="EMBL" id="MDO6453388.1"/>
    </source>
</evidence>
<comment type="similarity">
    <text evidence="3">Belongs to the KHG/KDPG aldolase family.</text>
</comment>
<accession>A0AAW7XGE8</accession>
<reference evidence="9" key="1">
    <citation type="submission" date="2023-07" db="EMBL/GenBank/DDBJ databases">
        <title>Genome content predicts the carbon catabolic preferences of heterotrophic bacteria.</title>
        <authorList>
            <person name="Gralka M."/>
        </authorList>
    </citation>
    <scope>NUCLEOTIDE SEQUENCE</scope>
    <source>
        <strain evidence="10">5G01</strain>
        <strain evidence="9">I2M16</strain>
    </source>
</reference>
<dbReference type="Pfam" id="PF01081">
    <property type="entry name" value="Aldolase"/>
    <property type="match status" value="1"/>
</dbReference>
<comment type="catalytic activity">
    <reaction evidence="1">
        <text>2-dehydro-3-deoxy-6-phospho-D-gluconate = D-glyceraldehyde 3-phosphate + pyruvate</text>
        <dbReference type="Rhea" id="RHEA:17089"/>
        <dbReference type="ChEBI" id="CHEBI:15361"/>
        <dbReference type="ChEBI" id="CHEBI:57569"/>
        <dbReference type="ChEBI" id="CHEBI:59776"/>
        <dbReference type="EC" id="4.1.2.14"/>
    </reaction>
</comment>
<evidence type="ECO:0000256" key="7">
    <source>
        <dbReference type="ARBA" id="ARBA00023270"/>
    </source>
</evidence>
<proteinExistence type="inferred from homology"/>
<evidence type="ECO:0000313" key="11">
    <source>
        <dbReference type="Proteomes" id="UP001169862"/>
    </source>
</evidence>
<dbReference type="AlphaFoldDB" id="A0AAW7XGE8"/>
<organism evidence="9 11">
    <name type="scientific">Neptunomonas phycophila</name>
    <dbReference type="NCBI Taxonomy" id="1572645"/>
    <lineage>
        <taxon>Bacteria</taxon>
        <taxon>Pseudomonadati</taxon>
        <taxon>Pseudomonadota</taxon>
        <taxon>Gammaproteobacteria</taxon>
        <taxon>Oceanospirillales</taxon>
        <taxon>Oceanospirillaceae</taxon>
        <taxon>Neptunomonas</taxon>
    </lineage>
</organism>
<keyword evidence="6 9" id="KW-0456">Lyase</keyword>
<sequence length="214" mass="22796">MTQNEHTAKIDAVTALAPIIPVITIDRLEDAIPMAEALVEGGLPVLEITLRTANALAAIEAIAKAVPGAYVGAGTVLNPEDYRRSVDAGSKFIVSPGATAELLDFGMESDIPLLPGVQTVSEMMEGIKRGYKRFKFFPAEASGGVTTLKSYHGPFDDIRFCPTGGIRANTAKDYLALPNVMCVGGTWLTPADLVTAHDWSAVTRLAQQSLQLLR</sequence>
<evidence type="ECO:0000256" key="3">
    <source>
        <dbReference type="ARBA" id="ARBA00006906"/>
    </source>
</evidence>
<evidence type="ECO:0000256" key="2">
    <source>
        <dbReference type="ARBA" id="ARBA00004736"/>
    </source>
</evidence>
<evidence type="ECO:0000313" key="10">
    <source>
        <dbReference type="EMBL" id="MDP2522471.1"/>
    </source>
</evidence>
<dbReference type="GO" id="GO:0008675">
    <property type="term" value="F:2-dehydro-3-deoxy-phosphogluconate aldolase activity"/>
    <property type="evidence" value="ECO:0007669"/>
    <property type="project" value="UniProtKB-EC"/>
</dbReference>
<dbReference type="Proteomes" id="UP001169862">
    <property type="component" value="Unassembled WGS sequence"/>
</dbReference>
<comment type="caution">
    <text evidence="9">The sequence shown here is derived from an EMBL/GenBank/DDBJ whole genome shotgun (WGS) entry which is preliminary data.</text>
</comment>
<evidence type="ECO:0000256" key="5">
    <source>
        <dbReference type="ARBA" id="ARBA00013063"/>
    </source>
</evidence>
<dbReference type="PROSITE" id="PS00159">
    <property type="entry name" value="ALDOLASE_KDPG_KHG_1"/>
    <property type="match status" value="1"/>
</dbReference>
<comment type="subunit">
    <text evidence="4">Homotrimer.</text>
</comment>
<comment type="pathway">
    <text evidence="2">Carbohydrate acid metabolism; 2-dehydro-3-deoxy-D-gluconate degradation; D-glyceraldehyde 3-phosphate and pyruvate from 2-dehydro-3-deoxy-D-gluconate: step 2/2.</text>
</comment>
<dbReference type="InterPro" id="IPR031337">
    <property type="entry name" value="KDPG/KHG_AS_1"/>
</dbReference>
<dbReference type="EC" id="4.1.2.14" evidence="5"/>
<dbReference type="Gene3D" id="3.20.20.70">
    <property type="entry name" value="Aldolase class I"/>
    <property type="match status" value="1"/>
</dbReference>
<gene>
    <name evidence="9" type="ORF">Q4490_07405</name>
    <name evidence="10" type="ORF">Q8W30_07775</name>
</gene>
<name>A0AAW7XGE8_9GAMM</name>
<dbReference type="InterPro" id="IPR013785">
    <property type="entry name" value="Aldolase_TIM"/>
</dbReference>
<dbReference type="RefSeq" id="WP_075179450.1">
    <property type="nucleotide sequence ID" value="NZ_CAXHZV010000011.1"/>
</dbReference>